<name>A0ABQ9Y1Y3_9EUKA</name>
<comment type="caution">
    <text evidence="1">The sequence shown here is derived from an EMBL/GenBank/DDBJ whole genome shotgun (WGS) entry which is preliminary data.</text>
</comment>
<keyword evidence="2" id="KW-1185">Reference proteome</keyword>
<protein>
    <submittedName>
        <fullName evidence="1">Uncharacterized protein</fullName>
    </submittedName>
</protein>
<reference evidence="1 2" key="1">
    <citation type="journal article" date="2022" name="bioRxiv">
        <title>Genomics of Preaxostyla Flagellates Illuminates Evolutionary Transitions and the Path Towards Mitochondrial Loss.</title>
        <authorList>
            <person name="Novak L.V.F."/>
            <person name="Treitli S.C."/>
            <person name="Pyrih J."/>
            <person name="Halakuc P."/>
            <person name="Pipaliya S.V."/>
            <person name="Vacek V."/>
            <person name="Brzon O."/>
            <person name="Soukal P."/>
            <person name="Eme L."/>
            <person name="Dacks J.B."/>
            <person name="Karnkowska A."/>
            <person name="Elias M."/>
            <person name="Hampl V."/>
        </authorList>
    </citation>
    <scope>NUCLEOTIDE SEQUENCE [LARGE SCALE GENOMIC DNA]</scope>
    <source>
        <strain evidence="1">NAU3</strain>
        <tissue evidence="1">Gut</tissue>
    </source>
</reference>
<evidence type="ECO:0000313" key="1">
    <source>
        <dbReference type="EMBL" id="KAK2957757.1"/>
    </source>
</evidence>
<sequence length="164" mass="18502">MTRRSRLSRMTPTRFCGLSSDVVNALVAGADEQILGSPPIVQKWIALLCWSFSTRLSLTVTSSTILSPHNSWRPRTMHCDQIIFPNLDFWPSQKHFSFISSKSDAPHIHAIPQPSTIGSLIIKPVEYPLTYYSRSCNQAQTAFRNRRIKATPDDSISQHQVFSA</sequence>
<proteinExistence type="predicted"/>
<dbReference type="EMBL" id="JARBJD010000043">
    <property type="protein sequence ID" value="KAK2957757.1"/>
    <property type="molecule type" value="Genomic_DNA"/>
</dbReference>
<organism evidence="1 2">
    <name type="scientific">Blattamonas nauphoetae</name>
    <dbReference type="NCBI Taxonomy" id="2049346"/>
    <lineage>
        <taxon>Eukaryota</taxon>
        <taxon>Metamonada</taxon>
        <taxon>Preaxostyla</taxon>
        <taxon>Oxymonadida</taxon>
        <taxon>Blattamonas</taxon>
    </lineage>
</organism>
<gene>
    <name evidence="1" type="ORF">BLNAU_7191</name>
</gene>
<evidence type="ECO:0000313" key="2">
    <source>
        <dbReference type="Proteomes" id="UP001281761"/>
    </source>
</evidence>
<accession>A0ABQ9Y1Y3</accession>
<dbReference type="Proteomes" id="UP001281761">
    <property type="component" value="Unassembled WGS sequence"/>
</dbReference>